<dbReference type="Gene3D" id="1.25.40.10">
    <property type="entry name" value="Tetratricopeptide repeat domain"/>
    <property type="match status" value="3"/>
</dbReference>
<dbReference type="OMA" id="HMADTHY"/>
<dbReference type="Pfam" id="PF13174">
    <property type="entry name" value="TPR_6"/>
    <property type="match status" value="1"/>
</dbReference>
<evidence type="ECO:0000256" key="3">
    <source>
        <dbReference type="PROSITE-ProRule" id="PRU00339"/>
    </source>
</evidence>
<dbReference type="GeneID" id="125179244"/>
<evidence type="ECO:0000256" key="2">
    <source>
        <dbReference type="ARBA" id="ARBA00022803"/>
    </source>
</evidence>
<feature type="repeat" description="TPR" evidence="3">
    <location>
        <begin position="239"/>
        <end position="272"/>
    </location>
</feature>
<evidence type="ECO:0000313" key="5">
    <source>
        <dbReference type="RefSeq" id="XP_047740701.1"/>
    </source>
</evidence>
<proteinExistence type="predicted"/>
<dbReference type="AlphaFoldDB" id="A0A979FU26"/>
<dbReference type="PROSITE" id="PS50293">
    <property type="entry name" value="TPR_REGION"/>
    <property type="match status" value="1"/>
</dbReference>
<dbReference type="PROSITE" id="PS50005">
    <property type="entry name" value="TPR"/>
    <property type="match status" value="2"/>
</dbReference>
<sequence>GVLLFAQSRFEESVKSYQAALASRPWLAQAHLGLASALTRLGRTDEATRAAQLQLAAAAAHAPLGYPEHVLLTLMSEAHVLAGEHAEARAVLTRVLREHPEHVPALLAYSRLVRSNVRLALTLANLGVIYSETGRQADAEDAYRKALMHSPHMADTHYNLSAAAAAVRVITQLITPSGQLLLEQNRVAEAVAVWLKAATLDPSDATTAFNTATALRLAGDNANAEAFYRRAVLLNPKDVTSLRNLGAMLHLTGQLQEARQLYERALSLAPHDPHTLTNLARLSALTRPPPPL</sequence>
<dbReference type="Pfam" id="PF07719">
    <property type="entry name" value="TPR_2"/>
    <property type="match status" value="1"/>
</dbReference>
<protein>
    <submittedName>
        <fullName evidence="5">Protein O-mannosyl-transferase TMTC2-like</fullName>
    </submittedName>
</protein>
<feature type="non-terminal residue" evidence="5">
    <location>
        <position position="1"/>
    </location>
</feature>
<dbReference type="Pfam" id="PF13432">
    <property type="entry name" value="TPR_16"/>
    <property type="match status" value="2"/>
</dbReference>
<name>A0A979FU26_HYAAZ</name>
<dbReference type="SUPFAM" id="SSF48452">
    <property type="entry name" value="TPR-like"/>
    <property type="match status" value="2"/>
</dbReference>
<dbReference type="PANTHER" id="PTHR44216:SF3">
    <property type="entry name" value="PROTEIN O-MANNOSYL-TRANSFERASE TMTC2"/>
    <property type="match status" value="1"/>
</dbReference>
<dbReference type="InterPro" id="IPR019734">
    <property type="entry name" value="TPR_rpt"/>
</dbReference>
<dbReference type="RefSeq" id="XP_047740701.1">
    <property type="nucleotide sequence ID" value="XM_047884745.1"/>
</dbReference>
<organism evidence="4 5">
    <name type="scientific">Hyalella azteca</name>
    <name type="common">Amphipod</name>
    <dbReference type="NCBI Taxonomy" id="294128"/>
    <lineage>
        <taxon>Eukaryota</taxon>
        <taxon>Metazoa</taxon>
        <taxon>Ecdysozoa</taxon>
        <taxon>Arthropoda</taxon>
        <taxon>Crustacea</taxon>
        <taxon>Multicrustacea</taxon>
        <taxon>Malacostraca</taxon>
        <taxon>Eumalacostraca</taxon>
        <taxon>Peracarida</taxon>
        <taxon>Amphipoda</taxon>
        <taxon>Senticaudata</taxon>
        <taxon>Talitrida</taxon>
        <taxon>Talitroidea</taxon>
        <taxon>Hyalellidae</taxon>
        <taxon>Hyalella</taxon>
    </lineage>
</organism>
<dbReference type="GO" id="GO:0005789">
    <property type="term" value="C:endoplasmic reticulum membrane"/>
    <property type="evidence" value="ECO:0007669"/>
    <property type="project" value="TreeGrafter"/>
</dbReference>
<dbReference type="SMART" id="SM00028">
    <property type="entry name" value="TPR"/>
    <property type="match status" value="6"/>
</dbReference>
<dbReference type="KEGG" id="hazt:125179244"/>
<dbReference type="Proteomes" id="UP000694843">
    <property type="component" value="Unplaced"/>
</dbReference>
<dbReference type="InterPro" id="IPR052384">
    <property type="entry name" value="TMTC_O-mannosyltransferase"/>
</dbReference>
<keyword evidence="1" id="KW-0677">Repeat</keyword>
<dbReference type="PANTHER" id="PTHR44216">
    <property type="entry name" value="PROTEIN O-MANNOSYL-TRANSFERASE TMTC2"/>
    <property type="match status" value="1"/>
</dbReference>
<dbReference type="InterPro" id="IPR013105">
    <property type="entry name" value="TPR_2"/>
</dbReference>
<dbReference type="GO" id="GO:0035269">
    <property type="term" value="P:protein O-linked glycosylation via mannose"/>
    <property type="evidence" value="ECO:0007669"/>
    <property type="project" value="TreeGrafter"/>
</dbReference>
<reference evidence="5" key="1">
    <citation type="submission" date="2025-08" db="UniProtKB">
        <authorList>
            <consortium name="RefSeq"/>
        </authorList>
    </citation>
    <scope>IDENTIFICATION</scope>
    <source>
        <tissue evidence="5">Whole organism</tissue>
    </source>
</reference>
<keyword evidence="4" id="KW-1185">Reference proteome</keyword>
<keyword evidence="2 3" id="KW-0802">TPR repeat</keyword>
<dbReference type="GO" id="GO:0000030">
    <property type="term" value="F:mannosyltransferase activity"/>
    <property type="evidence" value="ECO:0007669"/>
    <property type="project" value="TreeGrafter"/>
</dbReference>
<dbReference type="OrthoDB" id="1658288at2759"/>
<feature type="repeat" description="TPR" evidence="3">
    <location>
        <begin position="120"/>
        <end position="153"/>
    </location>
</feature>
<dbReference type="Pfam" id="PF13374">
    <property type="entry name" value="TPR_10"/>
    <property type="match status" value="1"/>
</dbReference>
<evidence type="ECO:0000313" key="4">
    <source>
        <dbReference type="Proteomes" id="UP000694843"/>
    </source>
</evidence>
<gene>
    <name evidence="5" type="primary">LOC125179244</name>
</gene>
<accession>A0A979FU26</accession>
<dbReference type="InterPro" id="IPR011990">
    <property type="entry name" value="TPR-like_helical_dom_sf"/>
</dbReference>
<evidence type="ECO:0000256" key="1">
    <source>
        <dbReference type="ARBA" id="ARBA00022737"/>
    </source>
</evidence>